<name>C3XWX2_BRAFL</name>
<evidence type="ECO:0008006" key="3">
    <source>
        <dbReference type="Google" id="ProtNLM"/>
    </source>
</evidence>
<gene>
    <name evidence="2" type="ORF">BRAFLDRAFT_71182</name>
</gene>
<dbReference type="InParanoid" id="C3XWX2"/>
<sequence>MAAKRMFYFATTAMLCARLLFAADLQVEIPEVETLRHVQVRIDVTDVPGYPPVYNESCATPHVTSDTALMLDVSMDVFVANAEIDTDFRPPDQNALVNVDTNNDHCGMSYTDVWTGLLHLNDPSARVSCEHARNYPYGSRDGVTSPITIDVFRDKLLPVFYLNVLFYYVCTKENFSQSLISLLVHFHCYSDSKEVSKVVSHFFPHRLECSAFCQHVLY</sequence>
<evidence type="ECO:0000313" key="2">
    <source>
        <dbReference type="EMBL" id="EEN67232.1"/>
    </source>
</evidence>
<dbReference type="EMBL" id="GG666471">
    <property type="protein sequence ID" value="EEN67232.1"/>
    <property type="molecule type" value="Genomic_DNA"/>
</dbReference>
<keyword evidence="1" id="KW-0732">Signal</keyword>
<evidence type="ECO:0000256" key="1">
    <source>
        <dbReference type="SAM" id="SignalP"/>
    </source>
</evidence>
<proteinExistence type="predicted"/>
<accession>C3XWX2</accession>
<feature type="chain" id="PRO_5002934869" description="ZP domain-containing protein" evidence="1">
    <location>
        <begin position="23"/>
        <end position="218"/>
    </location>
</feature>
<feature type="signal peptide" evidence="1">
    <location>
        <begin position="1"/>
        <end position="22"/>
    </location>
</feature>
<dbReference type="AlphaFoldDB" id="C3XWX2"/>
<protein>
    <recommendedName>
        <fullName evidence="3">ZP domain-containing protein</fullName>
    </recommendedName>
</protein>
<organism>
    <name type="scientific">Branchiostoma floridae</name>
    <name type="common">Florida lancelet</name>
    <name type="synonym">Amphioxus</name>
    <dbReference type="NCBI Taxonomy" id="7739"/>
    <lineage>
        <taxon>Eukaryota</taxon>
        <taxon>Metazoa</taxon>
        <taxon>Chordata</taxon>
        <taxon>Cephalochordata</taxon>
        <taxon>Leptocardii</taxon>
        <taxon>Amphioxiformes</taxon>
        <taxon>Branchiostomatidae</taxon>
        <taxon>Branchiostoma</taxon>
    </lineage>
</organism>
<reference evidence="2" key="1">
    <citation type="journal article" date="2008" name="Nature">
        <title>The amphioxus genome and the evolution of the chordate karyotype.</title>
        <authorList>
            <consortium name="US DOE Joint Genome Institute (JGI-PGF)"/>
            <person name="Putnam N.H."/>
            <person name="Butts T."/>
            <person name="Ferrier D.E.K."/>
            <person name="Furlong R.F."/>
            <person name="Hellsten U."/>
            <person name="Kawashima T."/>
            <person name="Robinson-Rechavi M."/>
            <person name="Shoguchi E."/>
            <person name="Terry A."/>
            <person name="Yu J.-K."/>
            <person name="Benito-Gutierrez E.L."/>
            <person name="Dubchak I."/>
            <person name="Garcia-Fernandez J."/>
            <person name="Gibson-Brown J.J."/>
            <person name="Grigoriev I.V."/>
            <person name="Horton A.C."/>
            <person name="de Jong P.J."/>
            <person name="Jurka J."/>
            <person name="Kapitonov V.V."/>
            <person name="Kohara Y."/>
            <person name="Kuroki Y."/>
            <person name="Lindquist E."/>
            <person name="Lucas S."/>
            <person name="Osoegawa K."/>
            <person name="Pennacchio L.A."/>
            <person name="Salamov A.A."/>
            <person name="Satou Y."/>
            <person name="Sauka-Spengler T."/>
            <person name="Schmutz J."/>
            <person name="Shin-I T."/>
            <person name="Toyoda A."/>
            <person name="Bronner-Fraser M."/>
            <person name="Fujiyama A."/>
            <person name="Holland L.Z."/>
            <person name="Holland P.W.H."/>
            <person name="Satoh N."/>
            <person name="Rokhsar D.S."/>
        </authorList>
    </citation>
    <scope>NUCLEOTIDE SEQUENCE [LARGE SCALE GENOMIC DNA]</scope>
    <source>
        <strain evidence="2">S238N-H82</strain>
        <tissue evidence="2">Testes</tissue>
    </source>
</reference>